<protein>
    <submittedName>
        <fullName evidence="11">Poly(A) polymerase</fullName>
    </submittedName>
</protein>
<organism evidence="11 12">
    <name type="scientific">Pseudooceanicola nanhaiensis</name>
    <dbReference type="NCBI Taxonomy" id="375761"/>
    <lineage>
        <taxon>Bacteria</taxon>
        <taxon>Pseudomonadati</taxon>
        <taxon>Pseudomonadota</taxon>
        <taxon>Alphaproteobacteria</taxon>
        <taxon>Rhodobacterales</taxon>
        <taxon>Paracoccaceae</taxon>
        <taxon>Pseudooceanicola</taxon>
    </lineage>
</organism>
<comment type="cofactor">
    <cofactor evidence="1">
        <name>Mg(2+)</name>
        <dbReference type="ChEBI" id="CHEBI:18420"/>
    </cofactor>
</comment>
<feature type="domain" description="tRNA nucleotidyltransferase/poly(A) polymerase RNA and SrmB- binding" evidence="10">
    <location>
        <begin position="183"/>
        <end position="240"/>
    </location>
</feature>
<dbReference type="InterPro" id="IPR043519">
    <property type="entry name" value="NT_sf"/>
</dbReference>
<dbReference type="InterPro" id="IPR002646">
    <property type="entry name" value="PolA_pol_head_dom"/>
</dbReference>
<comment type="similarity">
    <text evidence="8">Belongs to the tRNA nucleotidyltransferase/poly(A) polymerase family.</text>
</comment>
<evidence type="ECO:0000313" key="12">
    <source>
        <dbReference type="Proteomes" id="UP000649829"/>
    </source>
</evidence>
<dbReference type="InterPro" id="IPR032828">
    <property type="entry name" value="PolyA_RNA-bd"/>
</dbReference>
<keyword evidence="12" id="KW-1185">Reference proteome</keyword>
<sequence>MTKLAGDWLDRPATQGICALLEGGGHKALFVGGCVRDALLGRPVGDIDIATDARPERVMALAEVAGVKAVPTGIGHGTVTLVSDGVPHEVTTFRRDVETDGRRAVVAFSDDVAEDARRRDFTMNALYADARGAVTDPLGGMADLRARRVRFIEDPETRIREDYLRILRFFRFHAWYGDADAGMDAEALAAIAALSPGLETLSRERIGHEMRRLLAAPDPAPSIAAMRQAGVLAVVLPGAEDTFLAPLVHLEGETGTAPDAMRRLAILGGEDLPGALRLSKADQRRLEALRSVMTSADTPAALGFRHGAGLARDALLMRWAMAGQAPVPEQLSEVEAGAAQVLPVSARDLPDSYQGAEIGRRLNQLEAAFVASGFTLDRAALLALPDPRS</sequence>
<dbReference type="GO" id="GO:0000166">
    <property type="term" value="F:nucleotide binding"/>
    <property type="evidence" value="ECO:0007669"/>
    <property type="project" value="UniProtKB-KW"/>
</dbReference>
<gene>
    <name evidence="11" type="ORF">GCM10011534_32140</name>
</gene>
<keyword evidence="2 8" id="KW-0808">Transferase</keyword>
<reference evidence="11" key="2">
    <citation type="submission" date="2020-09" db="EMBL/GenBank/DDBJ databases">
        <authorList>
            <person name="Sun Q."/>
            <person name="Zhou Y."/>
        </authorList>
    </citation>
    <scope>NUCLEOTIDE SEQUENCE</scope>
    <source>
        <strain evidence="11">CGMCC 1.6293</strain>
    </source>
</reference>
<dbReference type="Gene3D" id="3.30.460.10">
    <property type="entry name" value="Beta Polymerase, domain 2"/>
    <property type="match status" value="1"/>
</dbReference>
<dbReference type="GO" id="GO:0000049">
    <property type="term" value="F:tRNA binding"/>
    <property type="evidence" value="ECO:0007669"/>
    <property type="project" value="TreeGrafter"/>
</dbReference>
<dbReference type="RefSeq" id="WP_028287006.1">
    <property type="nucleotide sequence ID" value="NZ_BMLF01000002.1"/>
</dbReference>
<keyword evidence="7" id="KW-0460">Magnesium</keyword>
<dbReference type="CDD" id="cd05398">
    <property type="entry name" value="NT_ClassII-CCAase"/>
    <property type="match status" value="1"/>
</dbReference>
<evidence type="ECO:0000256" key="3">
    <source>
        <dbReference type="ARBA" id="ARBA00022694"/>
    </source>
</evidence>
<dbReference type="Pfam" id="PF01743">
    <property type="entry name" value="PolyA_pol"/>
    <property type="match status" value="1"/>
</dbReference>
<evidence type="ECO:0000256" key="4">
    <source>
        <dbReference type="ARBA" id="ARBA00022695"/>
    </source>
</evidence>
<dbReference type="PANTHER" id="PTHR46173">
    <property type="entry name" value="CCA TRNA NUCLEOTIDYLTRANSFERASE 1, MITOCHONDRIAL"/>
    <property type="match status" value="1"/>
</dbReference>
<reference evidence="11" key="1">
    <citation type="journal article" date="2014" name="Int. J. Syst. Evol. Microbiol.">
        <title>Complete genome sequence of Corynebacterium casei LMG S-19264T (=DSM 44701T), isolated from a smear-ripened cheese.</title>
        <authorList>
            <consortium name="US DOE Joint Genome Institute (JGI-PGF)"/>
            <person name="Walter F."/>
            <person name="Albersmeier A."/>
            <person name="Kalinowski J."/>
            <person name="Ruckert C."/>
        </authorList>
    </citation>
    <scope>NUCLEOTIDE SEQUENCE</scope>
    <source>
        <strain evidence="11">CGMCC 1.6293</strain>
    </source>
</reference>
<dbReference type="EMBL" id="BMLF01000002">
    <property type="protein sequence ID" value="GGM07749.1"/>
    <property type="molecule type" value="Genomic_DNA"/>
</dbReference>
<evidence type="ECO:0000259" key="10">
    <source>
        <dbReference type="Pfam" id="PF12627"/>
    </source>
</evidence>
<evidence type="ECO:0000256" key="5">
    <source>
        <dbReference type="ARBA" id="ARBA00022723"/>
    </source>
</evidence>
<evidence type="ECO:0000256" key="8">
    <source>
        <dbReference type="RuleBase" id="RU003953"/>
    </source>
</evidence>
<evidence type="ECO:0000256" key="1">
    <source>
        <dbReference type="ARBA" id="ARBA00001946"/>
    </source>
</evidence>
<evidence type="ECO:0000313" key="11">
    <source>
        <dbReference type="EMBL" id="GGM07749.1"/>
    </source>
</evidence>
<evidence type="ECO:0000256" key="6">
    <source>
        <dbReference type="ARBA" id="ARBA00022741"/>
    </source>
</evidence>
<dbReference type="AlphaFoldDB" id="A0A917T457"/>
<evidence type="ECO:0000259" key="9">
    <source>
        <dbReference type="Pfam" id="PF01743"/>
    </source>
</evidence>
<keyword evidence="8" id="KW-0694">RNA-binding</keyword>
<dbReference type="Pfam" id="PF12627">
    <property type="entry name" value="PolyA_pol_RNAbd"/>
    <property type="match status" value="1"/>
</dbReference>
<evidence type="ECO:0000256" key="7">
    <source>
        <dbReference type="ARBA" id="ARBA00022842"/>
    </source>
</evidence>
<dbReference type="SUPFAM" id="SSF81301">
    <property type="entry name" value="Nucleotidyltransferase"/>
    <property type="match status" value="1"/>
</dbReference>
<accession>A0A917T457</accession>
<proteinExistence type="inferred from homology"/>
<comment type="caution">
    <text evidence="11">The sequence shown here is derived from an EMBL/GenBank/DDBJ whole genome shotgun (WGS) entry which is preliminary data.</text>
</comment>
<keyword evidence="6" id="KW-0547">Nucleotide-binding</keyword>
<dbReference type="GO" id="GO:0046872">
    <property type="term" value="F:metal ion binding"/>
    <property type="evidence" value="ECO:0007669"/>
    <property type="project" value="UniProtKB-KW"/>
</dbReference>
<dbReference type="Proteomes" id="UP000649829">
    <property type="component" value="Unassembled WGS sequence"/>
</dbReference>
<name>A0A917T457_9RHOB</name>
<dbReference type="Gene3D" id="1.10.3090.10">
    <property type="entry name" value="cca-adding enzyme, domain 2"/>
    <property type="match status" value="1"/>
</dbReference>
<keyword evidence="3" id="KW-0819">tRNA processing</keyword>
<dbReference type="GO" id="GO:0008033">
    <property type="term" value="P:tRNA processing"/>
    <property type="evidence" value="ECO:0007669"/>
    <property type="project" value="UniProtKB-KW"/>
</dbReference>
<keyword evidence="4" id="KW-0548">Nucleotidyltransferase</keyword>
<dbReference type="SUPFAM" id="SSF81891">
    <property type="entry name" value="Poly A polymerase C-terminal region-like"/>
    <property type="match status" value="1"/>
</dbReference>
<dbReference type="InterPro" id="IPR050264">
    <property type="entry name" value="Bact_CCA-adding_enz_type3_sf"/>
</dbReference>
<evidence type="ECO:0000256" key="2">
    <source>
        <dbReference type="ARBA" id="ARBA00022679"/>
    </source>
</evidence>
<dbReference type="PANTHER" id="PTHR46173:SF1">
    <property type="entry name" value="CCA TRNA NUCLEOTIDYLTRANSFERASE 1, MITOCHONDRIAL"/>
    <property type="match status" value="1"/>
</dbReference>
<dbReference type="GO" id="GO:0016779">
    <property type="term" value="F:nucleotidyltransferase activity"/>
    <property type="evidence" value="ECO:0007669"/>
    <property type="project" value="UniProtKB-KW"/>
</dbReference>
<feature type="domain" description="Poly A polymerase head" evidence="9">
    <location>
        <begin position="30"/>
        <end position="150"/>
    </location>
</feature>
<keyword evidence="5" id="KW-0479">Metal-binding</keyword>